<keyword evidence="10 15" id="KW-0627">Porphyrin biosynthesis</keyword>
<dbReference type="STRING" id="511.UZ73_11070"/>
<dbReference type="Pfam" id="PF14824">
    <property type="entry name" value="Sirohm_synth_M"/>
    <property type="match status" value="1"/>
</dbReference>
<evidence type="ECO:0000256" key="17">
    <source>
        <dbReference type="RuleBase" id="RU003960"/>
    </source>
</evidence>
<dbReference type="InterPro" id="IPR014776">
    <property type="entry name" value="4pyrrole_Mease_sub2"/>
</dbReference>
<dbReference type="PANTHER" id="PTHR45790">
    <property type="entry name" value="SIROHEME SYNTHASE-RELATED"/>
    <property type="match status" value="1"/>
</dbReference>
<keyword evidence="3 15" id="KW-0169">Cobalamin biosynthesis</keyword>
<feature type="binding site" evidence="15">
    <location>
        <begin position="22"/>
        <end position="23"/>
    </location>
    <ligand>
        <name>NAD(+)</name>
        <dbReference type="ChEBI" id="CHEBI:57540"/>
    </ligand>
</feature>
<evidence type="ECO:0000256" key="16">
    <source>
        <dbReference type="PIRSR" id="PIRSR036426-1"/>
    </source>
</evidence>
<evidence type="ECO:0000256" key="14">
    <source>
        <dbReference type="ARBA" id="ARBA00060548"/>
    </source>
</evidence>
<comment type="pathway">
    <text evidence="12 15">Porphyrin-containing compound metabolism; siroheme biosynthesis; precorrin-2 from uroporphyrinogen III: step 1/1.</text>
</comment>
<dbReference type="GO" id="GO:0051287">
    <property type="term" value="F:NAD binding"/>
    <property type="evidence" value="ECO:0007669"/>
    <property type="project" value="InterPro"/>
</dbReference>
<evidence type="ECO:0000256" key="7">
    <source>
        <dbReference type="ARBA" id="ARBA00023002"/>
    </source>
</evidence>
<evidence type="ECO:0000256" key="15">
    <source>
        <dbReference type="HAMAP-Rule" id="MF_01646"/>
    </source>
</evidence>
<feature type="domain" description="Tetrapyrrole methylase" evidence="18">
    <location>
        <begin position="219"/>
        <end position="430"/>
    </location>
</feature>
<dbReference type="AlphaFoldDB" id="A0A2U2BEY6"/>
<evidence type="ECO:0000256" key="11">
    <source>
        <dbReference type="ARBA" id="ARBA00023268"/>
    </source>
</evidence>
<organism evidence="21 22">
    <name type="scientific">Alcaligenes faecalis</name>
    <dbReference type="NCBI Taxonomy" id="511"/>
    <lineage>
        <taxon>Bacteria</taxon>
        <taxon>Pseudomonadati</taxon>
        <taxon>Pseudomonadota</taxon>
        <taxon>Betaproteobacteria</taxon>
        <taxon>Burkholderiales</taxon>
        <taxon>Alcaligenaceae</taxon>
        <taxon>Alcaligenes</taxon>
    </lineage>
</organism>
<keyword evidence="7 15" id="KW-0560">Oxidoreductase</keyword>
<dbReference type="Proteomes" id="UP000245216">
    <property type="component" value="Unassembled WGS sequence"/>
</dbReference>
<feature type="domain" description="Siroheme synthase central" evidence="20">
    <location>
        <begin position="120"/>
        <end position="145"/>
    </location>
</feature>
<dbReference type="InterPro" id="IPR028281">
    <property type="entry name" value="Sirohaem_synthase_central"/>
</dbReference>
<keyword evidence="8 15" id="KW-0520">NAD</keyword>
<dbReference type="GO" id="GO:0009236">
    <property type="term" value="P:cobalamin biosynthetic process"/>
    <property type="evidence" value="ECO:0007669"/>
    <property type="project" value="UniProtKB-UniRule"/>
</dbReference>
<evidence type="ECO:0000313" key="22">
    <source>
        <dbReference type="Proteomes" id="UP000245216"/>
    </source>
</evidence>
<keyword evidence="15" id="KW-0597">Phosphoprotein</keyword>
<evidence type="ECO:0000256" key="1">
    <source>
        <dbReference type="ARBA" id="ARBA00005010"/>
    </source>
</evidence>
<dbReference type="Pfam" id="PF10414">
    <property type="entry name" value="CysG_dimeriser"/>
    <property type="match status" value="1"/>
</dbReference>
<evidence type="ECO:0000256" key="3">
    <source>
        <dbReference type="ARBA" id="ARBA00022573"/>
    </source>
</evidence>
<feature type="binding site" evidence="15">
    <location>
        <position position="415"/>
    </location>
    <ligand>
        <name>S-adenosyl-L-methionine</name>
        <dbReference type="ChEBI" id="CHEBI:59789"/>
    </ligand>
</feature>
<comment type="similarity">
    <text evidence="15">In the N-terminal section; belongs to the precorrin-2 dehydrogenase / sirohydrochlorin ferrochelatase family.</text>
</comment>
<keyword evidence="4 15" id="KW-0489">Methyltransferase</keyword>
<dbReference type="PROSITE" id="PS00840">
    <property type="entry name" value="SUMT_2"/>
    <property type="match status" value="1"/>
</dbReference>
<dbReference type="InterPro" id="IPR037115">
    <property type="entry name" value="Sirohaem_synt_dimer_dom_sf"/>
</dbReference>
<dbReference type="GO" id="GO:0004851">
    <property type="term" value="F:uroporphyrin-III C-methyltransferase activity"/>
    <property type="evidence" value="ECO:0007669"/>
    <property type="project" value="UniProtKB-UniRule"/>
</dbReference>
<evidence type="ECO:0000256" key="6">
    <source>
        <dbReference type="ARBA" id="ARBA00022691"/>
    </source>
</evidence>
<evidence type="ECO:0000259" key="19">
    <source>
        <dbReference type="Pfam" id="PF10414"/>
    </source>
</evidence>
<evidence type="ECO:0000256" key="2">
    <source>
        <dbReference type="ARBA" id="ARBA00005879"/>
    </source>
</evidence>
<name>A0A2U2BEY6_ALCFA</name>
<dbReference type="Gene3D" id="3.40.50.720">
    <property type="entry name" value="NAD(P)-binding Rossmann-like Domain"/>
    <property type="match status" value="1"/>
</dbReference>
<keyword evidence="5 15" id="KW-0808">Transferase</keyword>
<reference evidence="21 22" key="1">
    <citation type="submission" date="2018-05" db="EMBL/GenBank/DDBJ databases">
        <title>Genome Sequence of an Efficient Indole-Degrading Bacterium, Alcaligenes sp.YBY.</title>
        <authorList>
            <person name="Yang B."/>
        </authorList>
    </citation>
    <scope>NUCLEOTIDE SEQUENCE [LARGE SCALE GENOMIC DNA]</scope>
    <source>
        <strain evidence="21 22">YBY</strain>
    </source>
</reference>
<feature type="binding site" evidence="15">
    <location>
        <position position="227"/>
    </location>
    <ligand>
        <name>S-adenosyl-L-methionine</name>
        <dbReference type="ChEBI" id="CHEBI:59789"/>
    </ligand>
</feature>
<evidence type="ECO:0000259" key="20">
    <source>
        <dbReference type="Pfam" id="PF14824"/>
    </source>
</evidence>
<dbReference type="GO" id="GO:0043115">
    <property type="term" value="F:precorrin-2 dehydrogenase activity"/>
    <property type="evidence" value="ECO:0007669"/>
    <property type="project" value="UniProtKB-UniRule"/>
</dbReference>
<comment type="catalytic activity">
    <reaction evidence="15">
        <text>uroporphyrinogen III + 2 S-adenosyl-L-methionine = precorrin-2 + 2 S-adenosyl-L-homocysteine + H(+)</text>
        <dbReference type="Rhea" id="RHEA:32459"/>
        <dbReference type="ChEBI" id="CHEBI:15378"/>
        <dbReference type="ChEBI" id="CHEBI:57308"/>
        <dbReference type="ChEBI" id="CHEBI:57856"/>
        <dbReference type="ChEBI" id="CHEBI:58827"/>
        <dbReference type="ChEBI" id="CHEBI:59789"/>
        <dbReference type="EC" id="2.1.1.107"/>
    </reaction>
</comment>
<dbReference type="EC" id="2.1.1.107" evidence="15"/>
<evidence type="ECO:0000256" key="10">
    <source>
        <dbReference type="ARBA" id="ARBA00023244"/>
    </source>
</evidence>
<evidence type="ECO:0000313" key="21">
    <source>
        <dbReference type="EMBL" id="PWE12566.1"/>
    </source>
</evidence>
<dbReference type="GO" id="GO:0032259">
    <property type="term" value="P:methylation"/>
    <property type="evidence" value="ECO:0007669"/>
    <property type="project" value="UniProtKB-KW"/>
</dbReference>
<feature type="binding site" evidence="15">
    <location>
        <begin position="43"/>
        <end position="44"/>
    </location>
    <ligand>
        <name>NAD(+)</name>
        <dbReference type="ChEBI" id="CHEBI:57540"/>
    </ligand>
</feature>
<dbReference type="Pfam" id="PF13241">
    <property type="entry name" value="NAD_binding_7"/>
    <property type="match status" value="1"/>
</dbReference>
<protein>
    <recommendedName>
        <fullName evidence="15">Siroheme synthase</fullName>
    </recommendedName>
    <domain>
        <recommendedName>
            <fullName evidence="15">Uroporphyrinogen-III C-methyltransferase</fullName>
            <shortName evidence="15">Urogen III methylase</shortName>
            <ecNumber evidence="15">2.1.1.107</ecNumber>
        </recommendedName>
        <alternativeName>
            <fullName evidence="15">SUMT</fullName>
        </alternativeName>
        <alternativeName>
            <fullName evidence="15">Uroporphyrinogen III methylase</fullName>
            <shortName evidence="15">UROM</shortName>
        </alternativeName>
    </domain>
    <domain>
        <recommendedName>
            <fullName evidence="15">Precorrin-2 dehydrogenase</fullName>
            <ecNumber evidence="15">1.3.1.76</ecNumber>
        </recommendedName>
    </domain>
    <domain>
        <recommendedName>
            <fullName evidence="15">Sirohydrochlorin ferrochelatase</fullName>
            <ecNumber evidence="15">4.99.1.4</ecNumber>
        </recommendedName>
    </domain>
</protein>
<evidence type="ECO:0000256" key="9">
    <source>
        <dbReference type="ARBA" id="ARBA00023239"/>
    </source>
</evidence>
<feature type="binding site" evidence="15">
    <location>
        <begin position="334"/>
        <end position="335"/>
    </location>
    <ligand>
        <name>S-adenosyl-L-methionine</name>
        <dbReference type="ChEBI" id="CHEBI:59789"/>
    </ligand>
</feature>
<dbReference type="FunFam" id="3.40.1010.10:FF:000001">
    <property type="entry name" value="Siroheme synthase"/>
    <property type="match status" value="1"/>
</dbReference>
<dbReference type="EMBL" id="QEXO01000005">
    <property type="protein sequence ID" value="PWE12566.1"/>
    <property type="molecule type" value="Genomic_DNA"/>
</dbReference>
<dbReference type="InterPro" id="IPR014777">
    <property type="entry name" value="4pyrrole_Mease_sub1"/>
</dbReference>
<comment type="pathway">
    <text evidence="15">Cofactor biosynthesis; adenosylcobalamin biosynthesis; sirohydrochlorin from precorrin-2: step 1/1.</text>
</comment>
<dbReference type="InterPro" id="IPR003043">
    <property type="entry name" value="Uropor_MeTrfase_CS"/>
</dbReference>
<comment type="similarity">
    <text evidence="15">In the C-terminal section; belongs to the precorrin methyltransferase family.</text>
</comment>
<dbReference type="NCBIfam" id="NF004790">
    <property type="entry name" value="PRK06136.1"/>
    <property type="match status" value="1"/>
</dbReference>
<dbReference type="UniPathway" id="UPA00148">
    <property type="reaction ID" value="UER00211"/>
</dbReference>
<dbReference type="EC" id="4.99.1.4" evidence="15"/>
<evidence type="ECO:0000256" key="8">
    <source>
        <dbReference type="ARBA" id="ARBA00023027"/>
    </source>
</evidence>
<dbReference type="CDD" id="cd11642">
    <property type="entry name" value="SUMT"/>
    <property type="match status" value="1"/>
</dbReference>
<comment type="caution">
    <text evidence="21">The sequence shown here is derived from an EMBL/GenBank/DDBJ whole genome shotgun (WGS) entry which is preliminary data.</text>
</comment>
<dbReference type="PANTHER" id="PTHR45790:SF1">
    <property type="entry name" value="SIROHEME SYNTHASE"/>
    <property type="match status" value="1"/>
</dbReference>
<dbReference type="Gene3D" id="3.40.1010.10">
    <property type="entry name" value="Cobalt-precorrin-4 Transmethylase, Domain 1"/>
    <property type="match status" value="1"/>
</dbReference>
<feature type="region of interest" description="Uroporphyrinogen-III C-methyltransferase" evidence="15">
    <location>
        <begin position="218"/>
        <end position="484"/>
    </location>
</feature>
<comment type="pathway">
    <text evidence="15">Porphyrin-containing compound metabolism; siroheme biosynthesis; siroheme from sirohydrochlorin: step 1/1.</text>
</comment>
<dbReference type="InterPro" id="IPR012409">
    <property type="entry name" value="Sirohaem_synth"/>
</dbReference>
<feature type="binding site" evidence="15">
    <location>
        <position position="309"/>
    </location>
    <ligand>
        <name>S-adenosyl-L-methionine</name>
        <dbReference type="ChEBI" id="CHEBI:59789"/>
    </ligand>
</feature>
<dbReference type="FunFam" id="3.30.950.10:FF:000001">
    <property type="entry name" value="Siroheme synthase"/>
    <property type="match status" value="1"/>
</dbReference>
<dbReference type="Gene3D" id="1.10.8.210">
    <property type="entry name" value="Sirohaem synthase, dimerisation domain"/>
    <property type="match status" value="1"/>
</dbReference>
<feature type="region of interest" description="Precorrin-2 dehydrogenase / sirohydrochlorin ferrochelatase" evidence="15">
    <location>
        <begin position="1"/>
        <end position="203"/>
    </location>
</feature>
<comment type="catalytic activity">
    <reaction evidence="15">
        <text>siroheme + 2 H(+) = sirohydrochlorin + Fe(2+)</text>
        <dbReference type="Rhea" id="RHEA:24360"/>
        <dbReference type="ChEBI" id="CHEBI:15378"/>
        <dbReference type="ChEBI" id="CHEBI:29033"/>
        <dbReference type="ChEBI" id="CHEBI:58351"/>
        <dbReference type="ChEBI" id="CHEBI:60052"/>
        <dbReference type="EC" id="4.99.1.4"/>
    </reaction>
</comment>
<dbReference type="SUPFAM" id="SSF53790">
    <property type="entry name" value="Tetrapyrrole methylase"/>
    <property type="match status" value="1"/>
</dbReference>
<evidence type="ECO:0000256" key="4">
    <source>
        <dbReference type="ARBA" id="ARBA00022603"/>
    </source>
</evidence>
<comment type="similarity">
    <text evidence="2 17">Belongs to the precorrin methyltransferase family.</text>
</comment>
<evidence type="ECO:0000256" key="13">
    <source>
        <dbReference type="ARBA" id="ARBA00047561"/>
    </source>
</evidence>
<accession>A0A2U2BEY6</accession>
<reference evidence="21 22" key="2">
    <citation type="submission" date="2018-05" db="EMBL/GenBank/DDBJ databases">
        <authorList>
            <person name="Lanie J.A."/>
            <person name="Ng W.-L."/>
            <person name="Kazmierczak K.M."/>
            <person name="Andrzejewski T.M."/>
            <person name="Davidsen T.M."/>
            <person name="Wayne K.J."/>
            <person name="Tettelin H."/>
            <person name="Glass J.I."/>
            <person name="Rusch D."/>
            <person name="Podicherti R."/>
            <person name="Tsui H.-C.T."/>
            <person name="Winkler M.E."/>
        </authorList>
    </citation>
    <scope>NUCLEOTIDE SEQUENCE [LARGE SCALE GENOMIC DNA]</scope>
    <source>
        <strain evidence="21 22">YBY</strain>
    </source>
</reference>
<dbReference type="EC" id="1.3.1.76" evidence="15"/>
<feature type="binding site" evidence="15">
    <location>
        <begin position="304"/>
        <end position="306"/>
    </location>
    <ligand>
        <name>S-adenosyl-L-methionine</name>
        <dbReference type="ChEBI" id="CHEBI:59789"/>
    </ligand>
</feature>
<evidence type="ECO:0000256" key="12">
    <source>
        <dbReference type="ARBA" id="ARBA00025705"/>
    </source>
</evidence>
<dbReference type="Pfam" id="PF00590">
    <property type="entry name" value="TP_methylase"/>
    <property type="match status" value="1"/>
</dbReference>
<dbReference type="NCBIfam" id="NF007922">
    <property type="entry name" value="PRK10637.1"/>
    <property type="match status" value="1"/>
</dbReference>
<dbReference type="InterPro" id="IPR000878">
    <property type="entry name" value="4pyrrol_Mease"/>
</dbReference>
<sequence>MNLFPLFANLKQRAVLVVGGGEIAERKVRLVLAAGAQVTLVAPYVVDSLEELAKQGRITLIRERYQAQHLQGAWLIIAATDKRDVNQVIAQDAQEARILVNVVDDPELSSFQVPAIVDRSPLIIAISSAGSAPMLARRVREQLETMLDHSLGAISRLAQEYRSAIRRARPELGARRRFYDWLLDGPVGTALRSHQNEQARLSLENALQQPESPRATQGRVILVGAGPGDPGLLTLHALRALNRADVILYDRLVSDQVMELARRDAHRIFVGKQLGEDHHQTQNRIHQLMIEHARAGQTVVRLKGGDGFIFGRGGEELEYLAEHGVAFEVVPGITAAIACAAYSGIPLTHRDHAQSVQFVTAHRKSGHGIADWNPLLDTSQTVAVYMGLQQILGFSHELVQRGRSATTPCALIENGSRPEQRTLLSTLENIAQDAQQHQFASPCILVIGQVATLGTTLSWYGELIDQLSPRAAIEQDADSTLVAA</sequence>
<comment type="catalytic activity">
    <reaction evidence="13 15">
        <text>precorrin-2 + NAD(+) = sirohydrochlorin + NADH + 2 H(+)</text>
        <dbReference type="Rhea" id="RHEA:15613"/>
        <dbReference type="ChEBI" id="CHEBI:15378"/>
        <dbReference type="ChEBI" id="CHEBI:57540"/>
        <dbReference type="ChEBI" id="CHEBI:57945"/>
        <dbReference type="ChEBI" id="CHEBI:58351"/>
        <dbReference type="ChEBI" id="CHEBI:58827"/>
        <dbReference type="EC" id="1.3.1.76"/>
    </reaction>
</comment>
<dbReference type="UniPathway" id="UPA00262">
    <property type="reaction ID" value="UER00211"/>
</dbReference>
<feature type="modified residue" description="Phosphoserine" evidence="15">
    <location>
        <position position="128"/>
    </location>
</feature>
<comment type="pathway">
    <text evidence="1 15">Porphyrin-containing compound metabolism; siroheme biosynthesis; sirohydrochlorin from precorrin-2: step 1/1.</text>
</comment>
<dbReference type="SUPFAM" id="SSF75615">
    <property type="entry name" value="Siroheme synthase middle domains-like"/>
    <property type="match status" value="1"/>
</dbReference>
<dbReference type="GO" id="GO:0051266">
    <property type="term" value="F:sirohydrochlorin ferrochelatase activity"/>
    <property type="evidence" value="ECO:0007669"/>
    <property type="project" value="UniProtKB-EC"/>
</dbReference>
<gene>
    <name evidence="21" type="primary">cobA</name>
    <name evidence="15" type="synonym">cysG</name>
    <name evidence="21" type="ORF">DF183_17450</name>
</gene>
<feature type="active site" description="Proton acceptor" evidence="15 16">
    <location>
        <position position="250"/>
    </location>
</feature>
<feature type="domain" description="Sirohaem synthase dimerisation" evidence="19">
    <location>
        <begin position="150"/>
        <end position="207"/>
    </location>
</feature>
<dbReference type="InterPro" id="IPR006367">
    <property type="entry name" value="Sirohaem_synthase_N"/>
</dbReference>
<dbReference type="HAMAP" id="MF_01646">
    <property type="entry name" value="Siroheme_synth"/>
    <property type="match status" value="1"/>
</dbReference>
<dbReference type="InterPro" id="IPR035996">
    <property type="entry name" value="4pyrrol_Methylase_sf"/>
</dbReference>
<dbReference type="NCBIfam" id="TIGR01470">
    <property type="entry name" value="cysG_Nterm"/>
    <property type="match status" value="1"/>
</dbReference>
<dbReference type="PROSITE" id="PS00839">
    <property type="entry name" value="SUMT_1"/>
    <property type="match status" value="1"/>
</dbReference>
<feature type="active site" description="Proton donor" evidence="15 16">
    <location>
        <position position="272"/>
    </location>
</feature>
<dbReference type="InterPro" id="IPR050161">
    <property type="entry name" value="Siro_Cobalamin_biosynth"/>
</dbReference>
<dbReference type="Gene3D" id="3.30.160.110">
    <property type="entry name" value="Siroheme synthase, domain 2"/>
    <property type="match status" value="1"/>
</dbReference>
<proteinExistence type="inferred from homology"/>
<dbReference type="InterPro" id="IPR006366">
    <property type="entry name" value="CobA/CysG_C"/>
</dbReference>
<feature type="binding site" evidence="15">
    <location>
        <position position="386"/>
    </location>
    <ligand>
        <name>S-adenosyl-L-methionine</name>
        <dbReference type="ChEBI" id="CHEBI:59789"/>
    </ligand>
</feature>
<dbReference type="InterPro" id="IPR019478">
    <property type="entry name" value="Sirohaem_synthase_dimer_dom"/>
</dbReference>
<keyword evidence="11 15" id="KW-0511">Multifunctional enzyme</keyword>
<keyword evidence="9 15" id="KW-0456">Lyase</keyword>
<dbReference type="PIRSF" id="PIRSF036426">
    <property type="entry name" value="Sirohaem_synth"/>
    <property type="match status" value="1"/>
</dbReference>
<dbReference type="InterPro" id="IPR036291">
    <property type="entry name" value="NAD(P)-bd_dom_sf"/>
</dbReference>
<dbReference type="SUPFAM" id="SSF51735">
    <property type="entry name" value="NAD(P)-binding Rossmann-fold domains"/>
    <property type="match status" value="1"/>
</dbReference>
<dbReference type="RefSeq" id="WP_109089779.1">
    <property type="nucleotide sequence ID" value="NZ_QEXO01000005.1"/>
</dbReference>
<comment type="function">
    <text evidence="15">Multifunctional enzyme that catalyzes the SAM-dependent methylations of uroporphyrinogen III at position C-2 and C-7 to form precorrin-2 via precorrin-1. Then it catalyzes the NAD-dependent ring dehydrogenation of precorrin-2 to yield sirohydrochlorin. Finally, it catalyzes the ferrochelation of sirohydrochlorin to yield siroheme.</text>
</comment>
<keyword evidence="6 15" id="KW-0949">S-adenosyl-L-methionine</keyword>
<dbReference type="NCBIfam" id="TIGR01469">
    <property type="entry name" value="cobA_cysG_Cterm"/>
    <property type="match status" value="1"/>
</dbReference>
<evidence type="ECO:0000259" key="18">
    <source>
        <dbReference type="Pfam" id="PF00590"/>
    </source>
</evidence>
<dbReference type="GO" id="GO:0019354">
    <property type="term" value="P:siroheme biosynthetic process"/>
    <property type="evidence" value="ECO:0007669"/>
    <property type="project" value="UniProtKB-UniRule"/>
</dbReference>
<comment type="pathway">
    <text evidence="14 15">Cofactor biosynthesis; adenosylcobalamin biosynthesis; precorrin-2 from uroporphyrinogen III: step 1/1.</text>
</comment>
<dbReference type="Gene3D" id="3.30.950.10">
    <property type="entry name" value="Methyltransferase, Cobalt-precorrin-4 Transmethylase, Domain 2"/>
    <property type="match status" value="1"/>
</dbReference>
<evidence type="ECO:0000256" key="5">
    <source>
        <dbReference type="ARBA" id="ARBA00022679"/>
    </source>
</evidence>